<evidence type="ECO:0000259" key="1">
    <source>
        <dbReference type="Pfam" id="PF01048"/>
    </source>
</evidence>
<dbReference type="Proteomes" id="UP000331127">
    <property type="component" value="Unassembled WGS sequence"/>
</dbReference>
<dbReference type="GO" id="GO:0008782">
    <property type="term" value="F:adenosylhomocysteine nucleosidase activity"/>
    <property type="evidence" value="ECO:0007669"/>
    <property type="project" value="TreeGrafter"/>
</dbReference>
<dbReference type="InterPro" id="IPR035994">
    <property type="entry name" value="Nucleoside_phosphorylase_sf"/>
</dbReference>
<reference evidence="2 3" key="1">
    <citation type="submission" date="2019-10" db="EMBL/GenBank/DDBJ databases">
        <title>Whole genome shotgun sequence of Acrocarpospora macrocephala NBRC 16266.</title>
        <authorList>
            <person name="Ichikawa N."/>
            <person name="Kimura A."/>
            <person name="Kitahashi Y."/>
            <person name="Komaki H."/>
            <person name="Oguchi A."/>
        </authorList>
    </citation>
    <scope>NUCLEOTIDE SEQUENCE [LARGE SCALE GENOMIC DNA]</scope>
    <source>
        <strain evidence="2 3">NBRC 16266</strain>
    </source>
</reference>
<evidence type="ECO:0000313" key="3">
    <source>
        <dbReference type="Proteomes" id="UP000331127"/>
    </source>
</evidence>
<accession>A0A5M3X178</accession>
<dbReference type="GO" id="GO:0019284">
    <property type="term" value="P:L-methionine salvage from S-adenosylmethionine"/>
    <property type="evidence" value="ECO:0007669"/>
    <property type="project" value="TreeGrafter"/>
</dbReference>
<dbReference type="EMBL" id="BLAE01000051">
    <property type="protein sequence ID" value="GES13879.1"/>
    <property type="molecule type" value="Genomic_DNA"/>
</dbReference>
<evidence type="ECO:0000313" key="2">
    <source>
        <dbReference type="EMBL" id="GES13879.1"/>
    </source>
</evidence>
<dbReference type="Gene3D" id="3.40.50.1580">
    <property type="entry name" value="Nucleoside phosphorylase domain"/>
    <property type="match status" value="1"/>
</dbReference>
<dbReference type="GO" id="GO:0008930">
    <property type="term" value="F:methylthioadenosine nucleosidase activity"/>
    <property type="evidence" value="ECO:0007669"/>
    <property type="project" value="TreeGrafter"/>
</dbReference>
<comment type="caution">
    <text evidence="2">The sequence shown here is derived from an EMBL/GenBank/DDBJ whole genome shotgun (WGS) entry which is preliminary data.</text>
</comment>
<proteinExistence type="predicted"/>
<keyword evidence="3" id="KW-1185">Reference proteome</keyword>
<protein>
    <recommendedName>
        <fullName evidence="1">Nucleoside phosphorylase domain-containing protein</fullName>
    </recommendedName>
</protein>
<dbReference type="PANTHER" id="PTHR46832:SF1">
    <property type="entry name" value="5'-METHYLTHIOADENOSINE_S-ADENOSYLHOMOCYSTEINE NUCLEOSIDASE"/>
    <property type="match status" value="1"/>
</dbReference>
<dbReference type="RefSeq" id="WP_155359093.1">
    <property type="nucleotide sequence ID" value="NZ_BAAAHL010000059.1"/>
</dbReference>
<organism evidence="2 3">
    <name type="scientific">Acrocarpospora macrocephala</name>
    <dbReference type="NCBI Taxonomy" id="150177"/>
    <lineage>
        <taxon>Bacteria</taxon>
        <taxon>Bacillati</taxon>
        <taxon>Actinomycetota</taxon>
        <taxon>Actinomycetes</taxon>
        <taxon>Streptosporangiales</taxon>
        <taxon>Streptosporangiaceae</taxon>
        <taxon>Acrocarpospora</taxon>
    </lineage>
</organism>
<dbReference type="GO" id="GO:0009116">
    <property type="term" value="P:nucleoside metabolic process"/>
    <property type="evidence" value="ECO:0007669"/>
    <property type="project" value="InterPro"/>
</dbReference>
<dbReference type="CDD" id="cd09008">
    <property type="entry name" value="MTAN"/>
    <property type="match status" value="1"/>
</dbReference>
<feature type="domain" description="Nucleoside phosphorylase" evidence="1">
    <location>
        <begin position="5"/>
        <end position="240"/>
    </location>
</feature>
<dbReference type="OrthoDB" id="44283at2"/>
<dbReference type="AlphaFoldDB" id="A0A5M3X178"/>
<dbReference type="SUPFAM" id="SSF53167">
    <property type="entry name" value="Purine and uridine phosphorylases"/>
    <property type="match status" value="1"/>
</dbReference>
<dbReference type="Pfam" id="PF01048">
    <property type="entry name" value="PNP_UDP_1"/>
    <property type="match status" value="1"/>
</dbReference>
<sequence length="382" mass="40496">MSNHPIVILTALDLEYQAIQKRLVDLELHRHHHGTRFEVGRLARGRCRVALAHVGTGNQSAAVLTERAIAEFTPAGLLFVGVAGALHSHIALGDVVVATRVYAYQGGTSEDDGLKSRPRSWETSHAADQLARHIGRTDAWARGLPSPAPEVHFGPIAAGEVVLNSKVSGHARWIRQNYNDACAIEMEGAGVAQAGHLNGAMPVVVIRGISDRADGTKEVTDRAQWQRRAVANAAAFATALAEEIAAENKDGGWLTTRGSAVRGQQVTYNIARDNSRVGIQAGNVHGGIRLGFDPNQPTDLAGALAGFRAQLQRARATGRLDEDTYAAAEAELTVANEALQANTQQSKGKLTLALKKLRGLISDVADLAAALATVIALAQSLS</sequence>
<dbReference type="PANTHER" id="PTHR46832">
    <property type="entry name" value="5'-METHYLTHIOADENOSINE/S-ADENOSYLHOMOCYSTEINE NUCLEOSIDASE"/>
    <property type="match status" value="1"/>
</dbReference>
<name>A0A5M3X178_9ACTN</name>
<gene>
    <name evidence="2" type="ORF">Amac_074760</name>
</gene>
<dbReference type="GO" id="GO:0005829">
    <property type="term" value="C:cytosol"/>
    <property type="evidence" value="ECO:0007669"/>
    <property type="project" value="TreeGrafter"/>
</dbReference>
<dbReference type="InterPro" id="IPR000845">
    <property type="entry name" value="Nucleoside_phosphorylase_d"/>
</dbReference>